<organism evidence="3">
    <name type="scientific">Anthurium amnicola</name>
    <dbReference type="NCBI Taxonomy" id="1678845"/>
    <lineage>
        <taxon>Eukaryota</taxon>
        <taxon>Viridiplantae</taxon>
        <taxon>Streptophyta</taxon>
        <taxon>Embryophyta</taxon>
        <taxon>Tracheophyta</taxon>
        <taxon>Spermatophyta</taxon>
        <taxon>Magnoliopsida</taxon>
        <taxon>Liliopsida</taxon>
        <taxon>Araceae</taxon>
        <taxon>Pothoideae</taxon>
        <taxon>Potheae</taxon>
        <taxon>Anthurium</taxon>
    </lineage>
</organism>
<dbReference type="PROSITE" id="PS51352">
    <property type="entry name" value="THIOREDOXIN_2"/>
    <property type="match status" value="1"/>
</dbReference>
<name>A0A1D1YA40_9ARAE</name>
<evidence type="ECO:0000259" key="2">
    <source>
        <dbReference type="PROSITE" id="PS51352"/>
    </source>
</evidence>
<evidence type="ECO:0000256" key="1">
    <source>
        <dbReference type="ARBA" id="ARBA00023157"/>
    </source>
</evidence>
<sequence length="137" mass="15287">MASKCAVPSSMGYDEFLSRASCEVIVCHSDRDFDGFMSMASGKPGSDVVVVDFYAEWCGDCRQMDPFLQDWVKKLPGVIFLKVNIEKAKEAAKRWRVQSIPTFVLFKKGHAVATLVGANKKDELLSKIVEHMPPKGR</sequence>
<dbReference type="PANTHER" id="PTHR46115">
    <property type="entry name" value="THIOREDOXIN-LIKE PROTEIN 1"/>
    <property type="match status" value="1"/>
</dbReference>
<reference evidence="3" key="1">
    <citation type="submission" date="2015-07" db="EMBL/GenBank/DDBJ databases">
        <title>Transcriptome Assembly of Anthurium amnicola.</title>
        <authorList>
            <person name="Suzuki J."/>
        </authorList>
    </citation>
    <scope>NUCLEOTIDE SEQUENCE</scope>
</reference>
<gene>
    <name evidence="3" type="primary">TRXH_3</name>
    <name evidence="3" type="ORF">g.108314</name>
</gene>
<dbReference type="EMBL" id="GDJX01016435">
    <property type="protein sequence ID" value="JAT51501.1"/>
    <property type="molecule type" value="Transcribed_RNA"/>
</dbReference>
<accession>A0A1D1YA40</accession>
<dbReference type="Pfam" id="PF00085">
    <property type="entry name" value="Thioredoxin"/>
    <property type="match status" value="1"/>
</dbReference>
<dbReference type="InterPro" id="IPR013766">
    <property type="entry name" value="Thioredoxin_domain"/>
</dbReference>
<protein>
    <submittedName>
        <fullName evidence="3">Thioredoxin H-type</fullName>
    </submittedName>
</protein>
<dbReference type="Gene3D" id="3.40.30.10">
    <property type="entry name" value="Glutaredoxin"/>
    <property type="match status" value="1"/>
</dbReference>
<keyword evidence="1" id="KW-1015">Disulfide bond</keyword>
<dbReference type="InterPro" id="IPR036249">
    <property type="entry name" value="Thioredoxin-like_sf"/>
</dbReference>
<evidence type="ECO:0000313" key="3">
    <source>
        <dbReference type="EMBL" id="JAT51501.1"/>
    </source>
</evidence>
<proteinExistence type="predicted"/>
<feature type="domain" description="Thioredoxin" evidence="2">
    <location>
        <begin position="1"/>
        <end position="133"/>
    </location>
</feature>
<dbReference type="PRINTS" id="PR00421">
    <property type="entry name" value="THIOREDOXIN"/>
</dbReference>
<dbReference type="SUPFAM" id="SSF52833">
    <property type="entry name" value="Thioredoxin-like"/>
    <property type="match status" value="1"/>
</dbReference>
<dbReference type="AlphaFoldDB" id="A0A1D1YA40"/>
<dbReference type="CDD" id="cd02947">
    <property type="entry name" value="TRX_family"/>
    <property type="match status" value="1"/>
</dbReference>